<proteinExistence type="inferred from homology"/>
<dbReference type="InterPro" id="IPR003591">
    <property type="entry name" value="Leu-rich_rpt_typical-subtyp"/>
</dbReference>
<feature type="domain" description="Disease resistance R13L4/SHOC-2-like LRR" evidence="15">
    <location>
        <begin position="153"/>
        <end position="346"/>
    </location>
</feature>
<organism evidence="16 17">
    <name type="scientific">Vigna angularis var. angularis</name>
    <dbReference type="NCBI Taxonomy" id="157739"/>
    <lineage>
        <taxon>Eukaryota</taxon>
        <taxon>Viridiplantae</taxon>
        <taxon>Streptophyta</taxon>
        <taxon>Embryophyta</taxon>
        <taxon>Tracheophyta</taxon>
        <taxon>Spermatophyta</taxon>
        <taxon>Magnoliopsida</taxon>
        <taxon>eudicotyledons</taxon>
        <taxon>Gunneridae</taxon>
        <taxon>Pentapetalae</taxon>
        <taxon>rosids</taxon>
        <taxon>fabids</taxon>
        <taxon>Fabales</taxon>
        <taxon>Fabaceae</taxon>
        <taxon>Papilionoideae</taxon>
        <taxon>50 kb inversion clade</taxon>
        <taxon>NPAAA clade</taxon>
        <taxon>indigoferoid/millettioid clade</taxon>
        <taxon>Phaseoleae</taxon>
        <taxon>Vigna</taxon>
    </lineage>
</organism>
<dbReference type="InterPro" id="IPR055414">
    <property type="entry name" value="LRR_R13L4/SHOC2-like"/>
</dbReference>
<evidence type="ECO:0000256" key="3">
    <source>
        <dbReference type="ARBA" id="ARBA00022475"/>
    </source>
</evidence>
<dbReference type="AlphaFoldDB" id="A0A0S3TA96"/>
<feature type="domain" description="Leucine-rich repeat-containing N-terminal plant-type" evidence="14">
    <location>
        <begin position="37"/>
        <end position="77"/>
    </location>
</feature>
<evidence type="ECO:0000256" key="11">
    <source>
        <dbReference type="ARBA" id="ARBA00023180"/>
    </source>
</evidence>
<evidence type="ECO:0000256" key="9">
    <source>
        <dbReference type="ARBA" id="ARBA00023136"/>
    </source>
</evidence>
<evidence type="ECO:0000256" key="8">
    <source>
        <dbReference type="ARBA" id="ARBA00022989"/>
    </source>
</evidence>
<evidence type="ECO:0000259" key="14">
    <source>
        <dbReference type="Pfam" id="PF08263"/>
    </source>
</evidence>
<sequence length="1065" mass="119929">MMTRFLERFYALFLLFMHAAGPVLGFNNSSEIKCIERERQALLSFKHGLVDVRGMLSTWRDDEKSRDCCKWKGIQCDHQTGHVTILRLRGSFPQYLTDAVNMTSLFALQTIQHLDLSNNFFIESHIPQLIGSLTNLRYLNLSNSHFSGSIPTQLRSLTHLRYLDLNYNTLDGKLPRQLGNMSQLRYLDLSGNSFSGALPFQVGNLPYLQTLRLGGDFDVKPKDADWLSNLSSLTHLAIDGLHNPDWLHMIHYPKLRELRLVDCSLSDTHIQSLFYSRSNFSNSLTILDLSSNMLTSSTFQLLSNFSLNLQQLYLSHNNIVFSSPVHSTFPSLVILDLSNNNMTSSVFQGIFNFSSKLQNLYLQRCSLGDDSFLMSAISITNYSSSLVSLDLSFNLLKSSSIFYWLFNSTTNLRTLKLDHNMLEGPIPDGFGKVMNSIEVLDLSGNKLRGEIPSFFGNMCTLQSLYLSNNKLSGEISHFFRNSSWCNRHVFQNLYLSYNNITGTLPMNIALLSELEGLLLDGNCLEGDVTESHLSNFSKLRYLHLSENSLSLKIVPNWVPPFQIISLGLRSCKLGPRFPSWLHTQRFLDFLDISNNRLNCSVPKLFWNNLQDVGYLNMSQNNFTGAIPNMSMKLSSTPFIILNSNHFEGEIPSFLLQASELKLSDNKFSDLFSFRCDQSSSELTFLDLSNNQLKGQLSDGWKSIDRLVWLDLSNNKLSGKIPVSMGNLVILEVLVLRNNNLTGELPSNLKNCNNLITLDVGENMLLGPIPSWIGESMQQLQILSMRKNHFSGNLPSQLCYLEDIRYLDLSRNMLSKGIPSCLNNLTAMIANIDVWGESFINLVDMNGITYASFPSGDYTLNISLIWKGVEQGFKNPKLKLMSIDLSSNKLTGDIPKEVGYLLGLVSLNLSRNNLSGEIPSEIGNLSSLESLDLSRNHISGGIPFSLSQIDFLGKLDLSHNSLSGRIPSGRHFGTFDVSSFEGNVGLCGEQLNRTCPEDGNQTTIKPQEHGTVNDDEDNAFYEALYMSMGIGYFTGFWGLLGPMLLWHSWRNTYLRFLNRLTDGICQ</sequence>
<dbReference type="OrthoDB" id="1401307at2759"/>
<dbReference type="EMBL" id="AP015044">
    <property type="protein sequence ID" value="BAU02138.1"/>
    <property type="molecule type" value="Genomic_DNA"/>
</dbReference>
<evidence type="ECO:0000259" key="15">
    <source>
        <dbReference type="Pfam" id="PF23598"/>
    </source>
</evidence>
<evidence type="ECO:0000256" key="4">
    <source>
        <dbReference type="ARBA" id="ARBA00022614"/>
    </source>
</evidence>
<keyword evidence="17" id="KW-1185">Reference proteome</keyword>
<dbReference type="Pfam" id="PF08263">
    <property type="entry name" value="LRRNT_2"/>
    <property type="match status" value="1"/>
</dbReference>
<evidence type="ECO:0000256" key="1">
    <source>
        <dbReference type="ARBA" id="ARBA00004251"/>
    </source>
</evidence>
<keyword evidence="11" id="KW-0325">Glycoprotein</keyword>
<dbReference type="PANTHER" id="PTHR48063">
    <property type="entry name" value="LRR RECEPTOR-LIKE KINASE"/>
    <property type="match status" value="1"/>
</dbReference>
<dbReference type="Proteomes" id="UP000291084">
    <property type="component" value="Chromosome 11"/>
</dbReference>
<keyword evidence="7" id="KW-0677">Repeat</keyword>
<keyword evidence="6 13" id="KW-0732">Signal</keyword>
<dbReference type="GO" id="GO:0005886">
    <property type="term" value="C:plasma membrane"/>
    <property type="evidence" value="ECO:0007669"/>
    <property type="project" value="UniProtKB-SubCell"/>
</dbReference>
<dbReference type="FunFam" id="3.80.10.10:FF:000275">
    <property type="entry name" value="Leucine-rich repeat receptor-like protein kinase"/>
    <property type="match status" value="1"/>
</dbReference>
<name>A0A0S3TA96_PHAAN</name>
<dbReference type="SUPFAM" id="SSF52047">
    <property type="entry name" value="RNI-like"/>
    <property type="match status" value="1"/>
</dbReference>
<keyword evidence="8 12" id="KW-1133">Transmembrane helix</keyword>
<dbReference type="FunFam" id="3.80.10.10:FF:000111">
    <property type="entry name" value="LRR receptor-like serine/threonine-protein kinase ERECTA"/>
    <property type="match status" value="1"/>
</dbReference>
<gene>
    <name evidence="16" type="primary">Vigan.11G157700</name>
    <name evidence="16" type="ORF">VIGAN_11157700</name>
</gene>
<reference evidence="16 17" key="1">
    <citation type="journal article" date="2015" name="Sci. Rep.">
        <title>The power of single molecule real-time sequencing technology in the de novo assembly of a eukaryotic genome.</title>
        <authorList>
            <person name="Sakai H."/>
            <person name="Naito K."/>
            <person name="Ogiso-Tanaka E."/>
            <person name="Takahashi Y."/>
            <person name="Iseki K."/>
            <person name="Muto C."/>
            <person name="Satou K."/>
            <person name="Teruya K."/>
            <person name="Shiroma A."/>
            <person name="Shimoji M."/>
            <person name="Hirano T."/>
            <person name="Itoh T."/>
            <person name="Kaga A."/>
            <person name="Tomooka N."/>
        </authorList>
    </citation>
    <scope>NUCLEOTIDE SEQUENCE [LARGE SCALE GENOMIC DNA]</scope>
    <source>
        <strain evidence="17">cv. Shumari</strain>
    </source>
</reference>
<keyword evidence="4" id="KW-0433">Leucine-rich repeat</keyword>
<evidence type="ECO:0000256" key="5">
    <source>
        <dbReference type="ARBA" id="ARBA00022692"/>
    </source>
</evidence>
<dbReference type="Gene3D" id="3.80.10.10">
    <property type="entry name" value="Ribonuclease Inhibitor"/>
    <property type="match status" value="5"/>
</dbReference>
<dbReference type="FunFam" id="3.80.10.10:FF:001347">
    <property type="entry name" value="LRR receptor-like serine/threonine-protein kinase GSO2"/>
    <property type="match status" value="1"/>
</dbReference>
<dbReference type="InterPro" id="IPR046956">
    <property type="entry name" value="RLP23-like"/>
</dbReference>
<dbReference type="Pfam" id="PF23598">
    <property type="entry name" value="LRR_14"/>
    <property type="match status" value="1"/>
</dbReference>
<dbReference type="SMART" id="SM00369">
    <property type="entry name" value="LRR_TYP"/>
    <property type="match status" value="11"/>
</dbReference>
<dbReference type="PANTHER" id="PTHR48063:SF98">
    <property type="entry name" value="LRR RECEPTOR-LIKE SERINE_THREONINE-PROTEIN KINASE FLS2"/>
    <property type="match status" value="1"/>
</dbReference>
<dbReference type="SUPFAM" id="SSF52058">
    <property type="entry name" value="L domain-like"/>
    <property type="match status" value="3"/>
</dbReference>
<feature type="chain" id="PRO_5006619056" evidence="13">
    <location>
        <begin position="26"/>
        <end position="1065"/>
    </location>
</feature>
<dbReference type="InterPro" id="IPR032675">
    <property type="entry name" value="LRR_dom_sf"/>
</dbReference>
<protein>
    <submittedName>
        <fullName evidence="16">Uncharacterized protein</fullName>
    </submittedName>
</protein>
<comment type="similarity">
    <text evidence="2">Belongs to the RLP family.</text>
</comment>
<keyword evidence="10" id="KW-0675">Receptor</keyword>
<dbReference type="InterPro" id="IPR013210">
    <property type="entry name" value="LRR_N_plant-typ"/>
</dbReference>
<feature type="transmembrane region" description="Helical" evidence="12">
    <location>
        <begin position="1022"/>
        <end position="1045"/>
    </location>
</feature>
<comment type="subcellular location">
    <subcellularLocation>
        <location evidence="1">Cell membrane</location>
        <topology evidence="1">Single-pass type I membrane protein</topology>
    </subcellularLocation>
</comment>
<dbReference type="PRINTS" id="PR00019">
    <property type="entry name" value="LEURICHRPT"/>
</dbReference>
<evidence type="ECO:0000256" key="7">
    <source>
        <dbReference type="ARBA" id="ARBA00022737"/>
    </source>
</evidence>
<evidence type="ECO:0000256" key="6">
    <source>
        <dbReference type="ARBA" id="ARBA00022729"/>
    </source>
</evidence>
<evidence type="ECO:0000256" key="2">
    <source>
        <dbReference type="ARBA" id="ARBA00009592"/>
    </source>
</evidence>
<keyword evidence="3" id="KW-1003">Cell membrane</keyword>
<dbReference type="InterPro" id="IPR001611">
    <property type="entry name" value="Leu-rich_rpt"/>
</dbReference>
<evidence type="ECO:0000256" key="10">
    <source>
        <dbReference type="ARBA" id="ARBA00023170"/>
    </source>
</evidence>
<evidence type="ECO:0000313" key="16">
    <source>
        <dbReference type="EMBL" id="BAU02138.1"/>
    </source>
</evidence>
<dbReference type="Pfam" id="PF00560">
    <property type="entry name" value="LRR_1"/>
    <property type="match status" value="5"/>
</dbReference>
<keyword evidence="9 12" id="KW-0472">Membrane</keyword>
<keyword evidence="5 12" id="KW-0812">Transmembrane</keyword>
<evidence type="ECO:0000313" key="17">
    <source>
        <dbReference type="Proteomes" id="UP000291084"/>
    </source>
</evidence>
<dbReference type="Pfam" id="PF13855">
    <property type="entry name" value="LRR_8"/>
    <property type="match status" value="2"/>
</dbReference>
<dbReference type="FunFam" id="3.80.10.10:FF:000041">
    <property type="entry name" value="LRR receptor-like serine/threonine-protein kinase ERECTA"/>
    <property type="match status" value="2"/>
</dbReference>
<evidence type="ECO:0000256" key="12">
    <source>
        <dbReference type="SAM" id="Phobius"/>
    </source>
</evidence>
<evidence type="ECO:0000256" key="13">
    <source>
        <dbReference type="SAM" id="SignalP"/>
    </source>
</evidence>
<accession>A0A0S3TA96</accession>
<feature type="signal peptide" evidence="13">
    <location>
        <begin position="1"/>
        <end position="25"/>
    </location>
</feature>